<sequence length="54" mass="6380">MDHKKKRINAHIIQCYATSNDSASQRQRYNYAALKDVWNQEEFKVTLSSTFMVL</sequence>
<comment type="caution">
    <text evidence="1">The sequence shown here is derived from an EMBL/GenBank/DDBJ whole genome shotgun (WGS) entry which is preliminary data.</text>
</comment>
<evidence type="ECO:0000313" key="2">
    <source>
        <dbReference type="Proteomes" id="UP000828390"/>
    </source>
</evidence>
<reference evidence="1" key="1">
    <citation type="journal article" date="2019" name="bioRxiv">
        <title>The Genome of the Zebra Mussel, Dreissena polymorpha: A Resource for Invasive Species Research.</title>
        <authorList>
            <person name="McCartney M.A."/>
            <person name="Auch B."/>
            <person name="Kono T."/>
            <person name="Mallez S."/>
            <person name="Zhang Y."/>
            <person name="Obille A."/>
            <person name="Becker A."/>
            <person name="Abrahante J.E."/>
            <person name="Garbe J."/>
            <person name="Badalamenti J.P."/>
            <person name="Herman A."/>
            <person name="Mangelson H."/>
            <person name="Liachko I."/>
            <person name="Sullivan S."/>
            <person name="Sone E.D."/>
            <person name="Koren S."/>
            <person name="Silverstein K.A.T."/>
            <person name="Beckman K.B."/>
            <person name="Gohl D.M."/>
        </authorList>
    </citation>
    <scope>NUCLEOTIDE SEQUENCE</scope>
    <source>
        <strain evidence="1">Duluth1</strain>
        <tissue evidence="1">Whole animal</tissue>
    </source>
</reference>
<gene>
    <name evidence="1" type="ORF">DPMN_172536</name>
</gene>
<name>A0A9D4E3V4_DREPO</name>
<keyword evidence="2" id="KW-1185">Reference proteome</keyword>
<reference evidence="1" key="2">
    <citation type="submission" date="2020-11" db="EMBL/GenBank/DDBJ databases">
        <authorList>
            <person name="McCartney M.A."/>
            <person name="Auch B."/>
            <person name="Kono T."/>
            <person name="Mallez S."/>
            <person name="Becker A."/>
            <person name="Gohl D.M."/>
            <person name="Silverstein K.A.T."/>
            <person name="Koren S."/>
            <person name="Bechman K.B."/>
            <person name="Herman A."/>
            <person name="Abrahante J.E."/>
            <person name="Garbe J."/>
        </authorList>
    </citation>
    <scope>NUCLEOTIDE SEQUENCE</scope>
    <source>
        <strain evidence="1">Duluth1</strain>
        <tissue evidence="1">Whole animal</tissue>
    </source>
</reference>
<accession>A0A9D4E3V4</accession>
<evidence type="ECO:0000313" key="1">
    <source>
        <dbReference type="EMBL" id="KAH3771227.1"/>
    </source>
</evidence>
<dbReference type="AlphaFoldDB" id="A0A9D4E3V4"/>
<protein>
    <submittedName>
        <fullName evidence="1">Uncharacterized protein</fullName>
    </submittedName>
</protein>
<organism evidence="1 2">
    <name type="scientific">Dreissena polymorpha</name>
    <name type="common">Zebra mussel</name>
    <name type="synonym">Mytilus polymorpha</name>
    <dbReference type="NCBI Taxonomy" id="45954"/>
    <lineage>
        <taxon>Eukaryota</taxon>
        <taxon>Metazoa</taxon>
        <taxon>Spiralia</taxon>
        <taxon>Lophotrochozoa</taxon>
        <taxon>Mollusca</taxon>
        <taxon>Bivalvia</taxon>
        <taxon>Autobranchia</taxon>
        <taxon>Heteroconchia</taxon>
        <taxon>Euheterodonta</taxon>
        <taxon>Imparidentia</taxon>
        <taxon>Neoheterodontei</taxon>
        <taxon>Myida</taxon>
        <taxon>Dreissenoidea</taxon>
        <taxon>Dreissenidae</taxon>
        <taxon>Dreissena</taxon>
    </lineage>
</organism>
<dbReference type="Proteomes" id="UP000828390">
    <property type="component" value="Unassembled WGS sequence"/>
</dbReference>
<dbReference type="EMBL" id="JAIWYP010000009">
    <property type="protein sequence ID" value="KAH3771227.1"/>
    <property type="molecule type" value="Genomic_DNA"/>
</dbReference>
<proteinExistence type="predicted"/>